<evidence type="ECO:0000313" key="2">
    <source>
        <dbReference type="EMBL" id="MDA0564994.1"/>
    </source>
</evidence>
<dbReference type="Gene3D" id="3.40.1580.10">
    <property type="entry name" value="SMI1/KNR4-like"/>
    <property type="match status" value="1"/>
</dbReference>
<gene>
    <name evidence="2" type="ORF">LG943_11775</name>
</gene>
<dbReference type="AlphaFoldDB" id="A0A9X3NJI5"/>
<feature type="domain" description="Knr4/Smi1-like" evidence="1">
    <location>
        <begin position="55"/>
        <end position="178"/>
    </location>
</feature>
<reference evidence="2" key="1">
    <citation type="submission" date="2021-10" db="EMBL/GenBank/DDBJ databases">
        <title>Streptomonospora sp. nov., isolated from mangrove soil.</title>
        <authorList>
            <person name="Chen X."/>
            <person name="Ge X."/>
            <person name="Liu W."/>
        </authorList>
    </citation>
    <scope>NUCLEOTIDE SEQUENCE</scope>
    <source>
        <strain evidence="2">S1-112</strain>
    </source>
</reference>
<dbReference type="InterPro" id="IPR037883">
    <property type="entry name" value="Knr4/Smi1-like_sf"/>
</dbReference>
<dbReference type="Proteomes" id="UP001140076">
    <property type="component" value="Unassembled WGS sequence"/>
</dbReference>
<comment type="caution">
    <text evidence="2">The sequence shown here is derived from an EMBL/GenBank/DDBJ whole genome shotgun (WGS) entry which is preliminary data.</text>
</comment>
<dbReference type="EMBL" id="JAJAQC010000016">
    <property type="protein sequence ID" value="MDA0564994.1"/>
    <property type="molecule type" value="Genomic_DNA"/>
</dbReference>
<dbReference type="SUPFAM" id="SSF160631">
    <property type="entry name" value="SMI1/KNR4-like"/>
    <property type="match status" value="1"/>
</dbReference>
<dbReference type="RefSeq" id="WP_270072262.1">
    <property type="nucleotide sequence ID" value="NZ_JAJAQC010000016.1"/>
</dbReference>
<dbReference type="Pfam" id="PF09346">
    <property type="entry name" value="SMI1_KNR4"/>
    <property type="match status" value="1"/>
</dbReference>
<organism evidence="2 3">
    <name type="scientific">Streptomonospora mangrovi</name>
    <dbReference type="NCBI Taxonomy" id="2883123"/>
    <lineage>
        <taxon>Bacteria</taxon>
        <taxon>Bacillati</taxon>
        <taxon>Actinomycetota</taxon>
        <taxon>Actinomycetes</taxon>
        <taxon>Streptosporangiales</taxon>
        <taxon>Nocardiopsidaceae</taxon>
        <taxon>Streptomonospora</taxon>
    </lineage>
</organism>
<name>A0A9X3NJI5_9ACTN</name>
<evidence type="ECO:0000259" key="1">
    <source>
        <dbReference type="SMART" id="SM00860"/>
    </source>
</evidence>
<accession>A0A9X3NJI5</accession>
<sequence>MSHDRPVPPTRPATPEEWRAYLLMYGDIYLRTANEYRLPGITEEQRRTRWLGRAPATEEAVAAAEERLGVRLPPSLRAFLKASDGWPAVDGWTEAVCSCAELAWMRESEGSDYIVDMYRDLGEADEYVALFERALEVAYGEDLWLLDPARVNADGEWGAVLFEVKYGELKEFPDFIALVHDSYATMTTTP</sequence>
<dbReference type="SMART" id="SM00860">
    <property type="entry name" value="SMI1_KNR4"/>
    <property type="match status" value="1"/>
</dbReference>
<proteinExistence type="predicted"/>
<keyword evidence="3" id="KW-1185">Reference proteome</keyword>
<dbReference type="InterPro" id="IPR018958">
    <property type="entry name" value="Knr4/Smi1-like_dom"/>
</dbReference>
<evidence type="ECO:0000313" key="3">
    <source>
        <dbReference type="Proteomes" id="UP001140076"/>
    </source>
</evidence>
<protein>
    <submittedName>
        <fullName evidence="2">SMI1/KNR4 family protein</fullName>
    </submittedName>
</protein>